<protein>
    <submittedName>
        <fullName evidence="4">Ribosomal protein S18 acetylase RimI-like enzyme</fullName>
    </submittedName>
</protein>
<evidence type="ECO:0000256" key="2">
    <source>
        <dbReference type="ARBA" id="ARBA00023315"/>
    </source>
</evidence>
<dbReference type="CDD" id="cd04301">
    <property type="entry name" value="NAT_SF"/>
    <property type="match status" value="1"/>
</dbReference>
<gene>
    <name evidence="4" type="ORF">JOC47_000714</name>
</gene>
<evidence type="ECO:0000313" key="5">
    <source>
        <dbReference type="Proteomes" id="UP000774000"/>
    </source>
</evidence>
<dbReference type="PANTHER" id="PTHR43877">
    <property type="entry name" value="AMINOALKYLPHOSPHONATE N-ACETYLTRANSFERASE-RELATED-RELATED"/>
    <property type="match status" value="1"/>
</dbReference>
<dbReference type="SUPFAM" id="SSF55729">
    <property type="entry name" value="Acyl-CoA N-acyltransferases (Nat)"/>
    <property type="match status" value="1"/>
</dbReference>
<dbReference type="RefSeq" id="WP_204700597.1">
    <property type="nucleotide sequence ID" value="NZ_JAFBDQ010000003.1"/>
</dbReference>
<dbReference type="AlphaFoldDB" id="A0A938XR43"/>
<dbReference type="GO" id="GO:0005840">
    <property type="term" value="C:ribosome"/>
    <property type="evidence" value="ECO:0007669"/>
    <property type="project" value="UniProtKB-KW"/>
</dbReference>
<feature type="domain" description="N-acetyltransferase" evidence="3">
    <location>
        <begin position="3"/>
        <end position="154"/>
    </location>
</feature>
<comment type="caution">
    <text evidence="4">The sequence shown here is derived from an EMBL/GenBank/DDBJ whole genome shotgun (WGS) entry which is preliminary data.</text>
</comment>
<evidence type="ECO:0000259" key="3">
    <source>
        <dbReference type="PROSITE" id="PS51186"/>
    </source>
</evidence>
<accession>A0A938XR43</accession>
<name>A0A938XR43_9FIRM</name>
<dbReference type="InterPro" id="IPR016181">
    <property type="entry name" value="Acyl_CoA_acyltransferase"/>
</dbReference>
<evidence type="ECO:0000313" key="4">
    <source>
        <dbReference type="EMBL" id="MBM7555880.1"/>
    </source>
</evidence>
<dbReference type="InterPro" id="IPR000182">
    <property type="entry name" value="GNAT_dom"/>
</dbReference>
<dbReference type="Pfam" id="PF00583">
    <property type="entry name" value="Acetyltransf_1"/>
    <property type="match status" value="1"/>
</dbReference>
<organism evidence="4 5">
    <name type="scientific">Halanaerobacter jeridensis</name>
    <dbReference type="NCBI Taxonomy" id="706427"/>
    <lineage>
        <taxon>Bacteria</taxon>
        <taxon>Bacillati</taxon>
        <taxon>Bacillota</taxon>
        <taxon>Clostridia</taxon>
        <taxon>Halanaerobiales</taxon>
        <taxon>Halobacteroidaceae</taxon>
        <taxon>Halanaerobacter</taxon>
    </lineage>
</organism>
<dbReference type="Proteomes" id="UP000774000">
    <property type="component" value="Unassembled WGS sequence"/>
</dbReference>
<dbReference type="EMBL" id="JAFBDQ010000003">
    <property type="protein sequence ID" value="MBM7555880.1"/>
    <property type="molecule type" value="Genomic_DNA"/>
</dbReference>
<dbReference type="Gene3D" id="3.40.630.30">
    <property type="match status" value="1"/>
</dbReference>
<keyword evidence="2" id="KW-0012">Acyltransferase</keyword>
<dbReference type="InterPro" id="IPR050832">
    <property type="entry name" value="Bact_Acetyltransf"/>
</dbReference>
<evidence type="ECO:0000256" key="1">
    <source>
        <dbReference type="ARBA" id="ARBA00022679"/>
    </source>
</evidence>
<keyword evidence="1" id="KW-0808">Transferase</keyword>
<proteinExistence type="predicted"/>
<dbReference type="PANTHER" id="PTHR43877:SF2">
    <property type="entry name" value="AMINOALKYLPHOSPHONATE N-ACETYLTRANSFERASE-RELATED"/>
    <property type="match status" value="1"/>
</dbReference>
<reference evidence="4" key="1">
    <citation type="submission" date="2021-01" db="EMBL/GenBank/DDBJ databases">
        <title>Genomic Encyclopedia of Type Strains, Phase IV (KMG-IV): sequencing the most valuable type-strain genomes for metagenomic binning, comparative biology and taxonomic classification.</title>
        <authorList>
            <person name="Goeker M."/>
        </authorList>
    </citation>
    <scope>NUCLEOTIDE SEQUENCE</scope>
    <source>
        <strain evidence="4">DSM 23230</strain>
    </source>
</reference>
<keyword evidence="4" id="KW-0687">Ribonucleoprotein</keyword>
<sequence length="154" mass="17621">MEIKIETAGVEDSDLVYQITKQAFQDYLGPAFSSLVPALQESKIDVKEDIKNKEVLIAYVDGMAAGSVRFYSINEKEYHLGRLGVLNKFAGKNIGKKLIKEVEKRVKASGGQEITLISAYQKKKLLHFYQRLGYEIEEIREDEDYTRVELKKQL</sequence>
<dbReference type="PROSITE" id="PS51186">
    <property type="entry name" value="GNAT"/>
    <property type="match status" value="1"/>
</dbReference>
<keyword evidence="4" id="KW-0689">Ribosomal protein</keyword>
<keyword evidence="5" id="KW-1185">Reference proteome</keyword>
<dbReference type="GO" id="GO:0016747">
    <property type="term" value="F:acyltransferase activity, transferring groups other than amino-acyl groups"/>
    <property type="evidence" value="ECO:0007669"/>
    <property type="project" value="InterPro"/>
</dbReference>